<keyword evidence="4" id="KW-0206">Cytoskeleton</keyword>
<feature type="non-terminal residue" evidence="6">
    <location>
        <position position="247"/>
    </location>
</feature>
<feature type="coiled-coil region" evidence="5">
    <location>
        <begin position="4"/>
        <end position="97"/>
    </location>
</feature>
<dbReference type="GO" id="GO:0005813">
    <property type="term" value="C:centrosome"/>
    <property type="evidence" value="ECO:0007669"/>
    <property type="project" value="UniProtKB-SubCell"/>
</dbReference>
<dbReference type="PANTHER" id="PTHR44981:SF3">
    <property type="entry name" value="PERICENTRIN"/>
    <property type="match status" value="1"/>
</dbReference>
<dbReference type="EMBL" id="JAMKFB020000006">
    <property type="protein sequence ID" value="KAL0190590.1"/>
    <property type="molecule type" value="Genomic_DNA"/>
</dbReference>
<dbReference type="Proteomes" id="UP001529510">
    <property type="component" value="Unassembled WGS sequence"/>
</dbReference>
<protein>
    <recommendedName>
        <fullName evidence="8">Pericentrin</fullName>
    </recommendedName>
</protein>
<keyword evidence="3 5" id="KW-0175">Coiled coil</keyword>
<dbReference type="AlphaFoldDB" id="A0ABD0QWM4"/>
<comment type="caution">
    <text evidence="6">The sequence shown here is derived from an EMBL/GenBank/DDBJ whole genome shotgun (WGS) entry which is preliminary data.</text>
</comment>
<keyword evidence="2" id="KW-0963">Cytoplasm</keyword>
<sequence length="247" mass="28548">EAHTVELQAQKTLLDEKVAQLERLEKECQELKIYHLEELESLRTNHKTALETLEMELTNKHKVELDKLEAVFEETNLAQLDAKEAELQARHKQEREELEERLLANMDTLESTYLKEIQAVRDEKDKELGDLVEHYTGEIERVKKEEQTIREDLRSELAKVHMDKFSAMAAELNQAHQAEISEAVFSQRAALEDEHRSALEALQQQVVALEKQHSTALVEITDLATAKEKQQGQQLDVLATQHQQQLQ</sequence>
<evidence type="ECO:0000313" key="6">
    <source>
        <dbReference type="EMBL" id="KAL0190590.1"/>
    </source>
</evidence>
<feature type="non-terminal residue" evidence="6">
    <location>
        <position position="1"/>
    </location>
</feature>
<organism evidence="6 7">
    <name type="scientific">Cirrhinus mrigala</name>
    <name type="common">Mrigala</name>
    <dbReference type="NCBI Taxonomy" id="683832"/>
    <lineage>
        <taxon>Eukaryota</taxon>
        <taxon>Metazoa</taxon>
        <taxon>Chordata</taxon>
        <taxon>Craniata</taxon>
        <taxon>Vertebrata</taxon>
        <taxon>Euteleostomi</taxon>
        <taxon>Actinopterygii</taxon>
        <taxon>Neopterygii</taxon>
        <taxon>Teleostei</taxon>
        <taxon>Ostariophysi</taxon>
        <taxon>Cypriniformes</taxon>
        <taxon>Cyprinidae</taxon>
        <taxon>Labeoninae</taxon>
        <taxon>Labeonini</taxon>
        <taxon>Cirrhinus</taxon>
    </lineage>
</organism>
<evidence type="ECO:0000256" key="2">
    <source>
        <dbReference type="ARBA" id="ARBA00022490"/>
    </source>
</evidence>
<comment type="subcellular location">
    <subcellularLocation>
        <location evidence="1">Cytoplasm</location>
        <location evidence="1">Cytoskeleton</location>
        <location evidence="1">Microtubule organizing center</location>
        <location evidence="1">Centrosome</location>
    </subcellularLocation>
</comment>
<feature type="coiled-coil region" evidence="5">
    <location>
        <begin position="192"/>
        <end position="219"/>
    </location>
</feature>
<gene>
    <name evidence="6" type="ORF">M9458_013288</name>
</gene>
<evidence type="ECO:0008006" key="8">
    <source>
        <dbReference type="Google" id="ProtNLM"/>
    </source>
</evidence>
<evidence type="ECO:0000313" key="7">
    <source>
        <dbReference type="Proteomes" id="UP001529510"/>
    </source>
</evidence>
<accession>A0ABD0QWM4</accession>
<name>A0ABD0QWM4_CIRMR</name>
<reference evidence="6 7" key="1">
    <citation type="submission" date="2024-05" db="EMBL/GenBank/DDBJ databases">
        <title>Genome sequencing and assembly of Indian major carp, Cirrhinus mrigala (Hamilton, 1822).</title>
        <authorList>
            <person name="Mohindra V."/>
            <person name="Chowdhury L.M."/>
            <person name="Lal K."/>
            <person name="Jena J.K."/>
        </authorList>
    </citation>
    <scope>NUCLEOTIDE SEQUENCE [LARGE SCALE GENOMIC DNA]</scope>
    <source>
        <strain evidence="6">CM1030</strain>
        <tissue evidence="6">Blood</tissue>
    </source>
</reference>
<keyword evidence="7" id="KW-1185">Reference proteome</keyword>
<evidence type="ECO:0000256" key="3">
    <source>
        <dbReference type="ARBA" id="ARBA00023054"/>
    </source>
</evidence>
<proteinExistence type="predicted"/>
<dbReference type="InterPro" id="IPR028745">
    <property type="entry name" value="AKAP9/Pericentrin"/>
</dbReference>
<dbReference type="PANTHER" id="PTHR44981">
    <property type="entry name" value="PERICENTRIN-LIKE PROTEIN, ISOFORM F"/>
    <property type="match status" value="1"/>
</dbReference>
<evidence type="ECO:0000256" key="5">
    <source>
        <dbReference type="SAM" id="Coils"/>
    </source>
</evidence>
<evidence type="ECO:0000256" key="1">
    <source>
        <dbReference type="ARBA" id="ARBA00004300"/>
    </source>
</evidence>
<evidence type="ECO:0000256" key="4">
    <source>
        <dbReference type="ARBA" id="ARBA00023212"/>
    </source>
</evidence>